<comment type="caution">
    <text evidence="1">The sequence shown here is derived from an EMBL/GenBank/DDBJ whole genome shotgun (WGS) entry which is preliminary data.</text>
</comment>
<reference evidence="1" key="1">
    <citation type="journal article" date="2014" name="Front. Microbiol.">
        <title>High frequency of phylogenetically diverse reductive dehalogenase-homologous genes in deep subseafloor sedimentary metagenomes.</title>
        <authorList>
            <person name="Kawai M."/>
            <person name="Futagami T."/>
            <person name="Toyoda A."/>
            <person name="Takaki Y."/>
            <person name="Nishi S."/>
            <person name="Hori S."/>
            <person name="Arai W."/>
            <person name="Tsubouchi T."/>
            <person name="Morono Y."/>
            <person name="Uchiyama I."/>
            <person name="Ito T."/>
            <person name="Fujiyama A."/>
            <person name="Inagaki F."/>
            <person name="Takami H."/>
        </authorList>
    </citation>
    <scope>NUCLEOTIDE SEQUENCE</scope>
    <source>
        <strain evidence="1">Expedition CK06-06</strain>
    </source>
</reference>
<accession>X1QYN8</accession>
<gene>
    <name evidence="1" type="ORF">S06H3_62447</name>
</gene>
<organism evidence="1">
    <name type="scientific">marine sediment metagenome</name>
    <dbReference type="NCBI Taxonomy" id="412755"/>
    <lineage>
        <taxon>unclassified sequences</taxon>
        <taxon>metagenomes</taxon>
        <taxon>ecological metagenomes</taxon>
    </lineage>
</organism>
<name>X1QYN8_9ZZZZ</name>
<protein>
    <submittedName>
        <fullName evidence="1">Uncharacterized protein</fullName>
    </submittedName>
</protein>
<evidence type="ECO:0000313" key="1">
    <source>
        <dbReference type="EMBL" id="GAI48414.1"/>
    </source>
</evidence>
<dbReference type="AlphaFoldDB" id="X1QYN8"/>
<dbReference type="EMBL" id="BARV01041179">
    <property type="protein sequence ID" value="GAI48414.1"/>
    <property type="molecule type" value="Genomic_DNA"/>
</dbReference>
<proteinExistence type="predicted"/>
<sequence length="52" mass="6154">MVNVEVDPELAHIIEAMRKNAMTDKAIRNYAKAFIGYEDEDWFTKYRRAFQG</sequence>